<proteinExistence type="predicted"/>
<dbReference type="HOGENOM" id="CLU_094384_0_0_1"/>
<reference evidence="1" key="2">
    <citation type="submission" date="2018-05" db="EMBL/GenBank/DDBJ databases">
        <title>OgluRS3 (Oryza glumaepatula Reference Sequence Version 3).</title>
        <authorList>
            <person name="Zhang J."/>
            <person name="Kudrna D."/>
            <person name="Lee S."/>
            <person name="Talag J."/>
            <person name="Welchert J."/>
            <person name="Wing R.A."/>
        </authorList>
    </citation>
    <scope>NUCLEOTIDE SEQUENCE [LARGE SCALE GENOMIC DNA]</scope>
</reference>
<dbReference type="eggNOG" id="ENOG502QR4P">
    <property type="taxonomic scope" value="Eukaryota"/>
</dbReference>
<evidence type="ECO:0000313" key="2">
    <source>
        <dbReference type="Proteomes" id="UP000026961"/>
    </source>
</evidence>
<dbReference type="Gramene" id="OGLUM11G15600.1">
    <property type="protein sequence ID" value="OGLUM11G15600.1"/>
    <property type="gene ID" value="OGLUM11G15600"/>
</dbReference>
<reference evidence="1" key="1">
    <citation type="submission" date="2015-04" db="UniProtKB">
        <authorList>
            <consortium name="EnsemblPlants"/>
        </authorList>
    </citation>
    <scope>IDENTIFICATION</scope>
</reference>
<dbReference type="InterPro" id="IPR004158">
    <property type="entry name" value="DUF247_pln"/>
</dbReference>
<accession>A0A0E0BJX2</accession>
<dbReference type="AlphaFoldDB" id="A0A0E0BJX2"/>
<dbReference type="PANTHER" id="PTHR31170:SF18">
    <property type="entry name" value="(WILD MALAYSIAN BANANA) HYPOTHETICAL PROTEIN"/>
    <property type="match status" value="1"/>
</dbReference>
<dbReference type="Pfam" id="PF03140">
    <property type="entry name" value="DUF247"/>
    <property type="match status" value="1"/>
</dbReference>
<dbReference type="PANTHER" id="PTHR31170">
    <property type="entry name" value="BNAC04G53230D PROTEIN"/>
    <property type="match status" value="1"/>
</dbReference>
<dbReference type="STRING" id="40148.A0A0E0BJX2"/>
<dbReference type="EnsemblPlants" id="OGLUM11G15600.1">
    <property type="protein sequence ID" value="OGLUM11G15600.1"/>
    <property type="gene ID" value="OGLUM11G15600"/>
</dbReference>
<organism evidence="1">
    <name type="scientific">Oryza glumipatula</name>
    <dbReference type="NCBI Taxonomy" id="40148"/>
    <lineage>
        <taxon>Eukaryota</taxon>
        <taxon>Viridiplantae</taxon>
        <taxon>Streptophyta</taxon>
        <taxon>Embryophyta</taxon>
        <taxon>Tracheophyta</taxon>
        <taxon>Spermatophyta</taxon>
        <taxon>Magnoliopsida</taxon>
        <taxon>Liliopsida</taxon>
        <taxon>Poales</taxon>
        <taxon>Poaceae</taxon>
        <taxon>BOP clade</taxon>
        <taxon>Oryzoideae</taxon>
        <taxon>Oryzeae</taxon>
        <taxon>Oryzinae</taxon>
        <taxon>Oryza</taxon>
    </lineage>
</organism>
<evidence type="ECO:0000313" key="1">
    <source>
        <dbReference type="EnsemblPlants" id="OGLUM11G15600.1"/>
    </source>
</evidence>
<sequence>MPNSGSSWVVNMQEMIDGIGAPPRSAERPAAASIYRVPEYINNLTNRDAYRPQLVSLGPFHHGDPALLPMESHKRRAVAIMVKRSGKPLEEFVAAVEGIRERLQVSYQDLDDEWRHGRGFVELMLTDGCFLLEIGGIFQARGSDDSIEYYGHDDPVFSEHGRLYLFSIIKSDVVLMENSLPLLLLQKLTGVAYANKFQVAS</sequence>
<dbReference type="Proteomes" id="UP000026961">
    <property type="component" value="Chromosome 11"/>
</dbReference>
<keyword evidence="2" id="KW-1185">Reference proteome</keyword>
<name>A0A0E0BJX2_9ORYZ</name>
<protein>
    <submittedName>
        <fullName evidence="1">Uncharacterized protein</fullName>
    </submittedName>
</protein>